<dbReference type="WBParaSite" id="HPLM_0001788701-mRNA-1">
    <property type="protein sequence ID" value="HPLM_0001788701-mRNA-1"/>
    <property type="gene ID" value="HPLM_0001788701"/>
</dbReference>
<accession>A0A0N4X0S9</accession>
<name>A0A0N4X0S9_HAEPC</name>
<feature type="region of interest" description="Disordered" evidence="1">
    <location>
        <begin position="106"/>
        <end position="133"/>
    </location>
</feature>
<feature type="compositionally biased region" description="Basic and acidic residues" evidence="1">
    <location>
        <begin position="119"/>
        <end position="129"/>
    </location>
</feature>
<organism evidence="4">
    <name type="scientific">Haemonchus placei</name>
    <name type="common">Barber's pole worm</name>
    <dbReference type="NCBI Taxonomy" id="6290"/>
    <lineage>
        <taxon>Eukaryota</taxon>
        <taxon>Metazoa</taxon>
        <taxon>Ecdysozoa</taxon>
        <taxon>Nematoda</taxon>
        <taxon>Chromadorea</taxon>
        <taxon>Rhabditida</taxon>
        <taxon>Rhabditina</taxon>
        <taxon>Rhabditomorpha</taxon>
        <taxon>Strongyloidea</taxon>
        <taxon>Trichostrongylidae</taxon>
        <taxon>Haemonchus</taxon>
    </lineage>
</organism>
<reference evidence="4" key="1">
    <citation type="submission" date="2017-02" db="UniProtKB">
        <authorList>
            <consortium name="WormBaseParasite"/>
        </authorList>
    </citation>
    <scope>IDENTIFICATION</scope>
</reference>
<protein>
    <submittedName>
        <fullName evidence="4">IQ motif, EF-hand binding site</fullName>
    </submittedName>
</protein>
<dbReference type="AlphaFoldDB" id="A0A0N4X0S9"/>
<gene>
    <name evidence="2" type="ORF">HPLM_LOCUS17878</name>
</gene>
<evidence type="ECO:0000313" key="4">
    <source>
        <dbReference type="WBParaSite" id="HPLM_0001788701-mRNA-1"/>
    </source>
</evidence>
<keyword evidence="3" id="KW-1185">Reference proteome</keyword>
<evidence type="ECO:0000313" key="2">
    <source>
        <dbReference type="EMBL" id="VDO67455.1"/>
    </source>
</evidence>
<proteinExistence type="predicted"/>
<dbReference type="EMBL" id="UZAF01020201">
    <property type="protein sequence ID" value="VDO67455.1"/>
    <property type="molecule type" value="Genomic_DNA"/>
</dbReference>
<evidence type="ECO:0000313" key="3">
    <source>
        <dbReference type="Proteomes" id="UP000268014"/>
    </source>
</evidence>
<sequence>MRNIFRHRGAISAAKFAIERALEILKERLEALLLYTQTQADRATISEEVDQCWNEMQGDKHETDALETITALDTQLMMDEAIETSLRPQITDNIANATAALTLSTSPLRNNSAGDQSLDADKEKQHRLSSELSTTSFSSPFVHPIQLRKLERSYAISRFLVSFQDSYK</sequence>
<reference evidence="2 3" key="2">
    <citation type="submission" date="2018-11" db="EMBL/GenBank/DDBJ databases">
        <authorList>
            <consortium name="Pathogen Informatics"/>
        </authorList>
    </citation>
    <scope>NUCLEOTIDE SEQUENCE [LARGE SCALE GENOMIC DNA]</scope>
    <source>
        <strain evidence="2 3">MHpl1</strain>
    </source>
</reference>
<evidence type="ECO:0000256" key="1">
    <source>
        <dbReference type="SAM" id="MobiDB-lite"/>
    </source>
</evidence>
<dbReference type="Proteomes" id="UP000268014">
    <property type="component" value="Unassembled WGS sequence"/>
</dbReference>